<evidence type="ECO:0000256" key="6">
    <source>
        <dbReference type="SAM" id="Phobius"/>
    </source>
</evidence>
<dbReference type="Pfam" id="PF00083">
    <property type="entry name" value="Sugar_tr"/>
    <property type="match status" value="1"/>
</dbReference>
<evidence type="ECO:0000256" key="3">
    <source>
        <dbReference type="ARBA" id="ARBA00022692"/>
    </source>
</evidence>
<dbReference type="InterPro" id="IPR050360">
    <property type="entry name" value="MFS_Sugar_Transporters"/>
</dbReference>
<comment type="subcellular location">
    <subcellularLocation>
        <location evidence="1">Membrane</location>
        <topology evidence="1">Multi-pass membrane protein</topology>
    </subcellularLocation>
</comment>
<keyword evidence="3 6" id="KW-0812">Transmembrane</keyword>
<evidence type="ECO:0000256" key="4">
    <source>
        <dbReference type="ARBA" id="ARBA00022989"/>
    </source>
</evidence>
<evidence type="ECO:0000256" key="1">
    <source>
        <dbReference type="ARBA" id="ARBA00004141"/>
    </source>
</evidence>
<dbReference type="PANTHER" id="PTHR48022">
    <property type="entry name" value="PLASTIDIC GLUCOSE TRANSPORTER 4"/>
    <property type="match status" value="1"/>
</dbReference>
<evidence type="ECO:0000259" key="7">
    <source>
        <dbReference type="PROSITE" id="PS50850"/>
    </source>
</evidence>
<proteinExistence type="inferred from homology"/>
<name>A0A4P9VY39_9FUNG</name>
<dbReference type="AlphaFoldDB" id="A0A4P9VY39"/>
<dbReference type="GO" id="GO:0005351">
    <property type="term" value="F:carbohydrate:proton symporter activity"/>
    <property type="evidence" value="ECO:0007669"/>
    <property type="project" value="TreeGrafter"/>
</dbReference>
<protein>
    <recommendedName>
        <fullName evidence="7">Major facilitator superfamily (MFS) profile domain-containing protein</fullName>
    </recommendedName>
</protein>
<accession>A0A4P9VY39</accession>
<dbReference type="InterPro" id="IPR005828">
    <property type="entry name" value="MFS_sugar_transport-like"/>
</dbReference>
<evidence type="ECO:0000256" key="2">
    <source>
        <dbReference type="ARBA" id="ARBA00010992"/>
    </source>
</evidence>
<keyword evidence="9" id="KW-1185">Reference proteome</keyword>
<dbReference type="PROSITE" id="PS50850">
    <property type="entry name" value="MFS"/>
    <property type="match status" value="1"/>
</dbReference>
<organism evidence="8 9">
    <name type="scientific">Blyttiomyces helicus</name>
    <dbReference type="NCBI Taxonomy" id="388810"/>
    <lineage>
        <taxon>Eukaryota</taxon>
        <taxon>Fungi</taxon>
        <taxon>Fungi incertae sedis</taxon>
        <taxon>Chytridiomycota</taxon>
        <taxon>Chytridiomycota incertae sedis</taxon>
        <taxon>Chytridiomycetes</taxon>
        <taxon>Chytridiomycetes incertae sedis</taxon>
        <taxon>Blyttiomyces</taxon>
    </lineage>
</organism>
<evidence type="ECO:0000313" key="9">
    <source>
        <dbReference type="Proteomes" id="UP000269721"/>
    </source>
</evidence>
<keyword evidence="5 6" id="KW-0472">Membrane</keyword>
<gene>
    <name evidence="8" type="ORF">BDK51DRAFT_8162</name>
</gene>
<feature type="non-terminal residue" evidence="8">
    <location>
        <position position="1"/>
    </location>
</feature>
<feature type="transmembrane region" description="Helical" evidence="6">
    <location>
        <begin position="12"/>
        <end position="35"/>
    </location>
</feature>
<sequence length="72" mass="7870">LVADLFGRKRNIIFGSLIFNAGIAMQVSAFGFRLFYTSRVVSGWAIGFLSMVVPLFISETAPTAIRGRMIAV</sequence>
<dbReference type="InterPro" id="IPR020846">
    <property type="entry name" value="MFS_dom"/>
</dbReference>
<keyword evidence="4 6" id="KW-1133">Transmembrane helix</keyword>
<feature type="transmembrane region" description="Helical" evidence="6">
    <location>
        <begin position="41"/>
        <end position="58"/>
    </location>
</feature>
<comment type="similarity">
    <text evidence="2">Belongs to the major facilitator superfamily. Sugar transporter (TC 2.A.1.1) family.</text>
</comment>
<reference evidence="9" key="1">
    <citation type="journal article" date="2018" name="Nat. Microbiol.">
        <title>Leveraging single-cell genomics to expand the fungal tree of life.</title>
        <authorList>
            <person name="Ahrendt S.R."/>
            <person name="Quandt C.A."/>
            <person name="Ciobanu D."/>
            <person name="Clum A."/>
            <person name="Salamov A."/>
            <person name="Andreopoulos B."/>
            <person name="Cheng J.F."/>
            <person name="Woyke T."/>
            <person name="Pelin A."/>
            <person name="Henrissat B."/>
            <person name="Reynolds N.K."/>
            <person name="Benny G.L."/>
            <person name="Smith M.E."/>
            <person name="James T.Y."/>
            <person name="Grigoriev I.V."/>
        </authorList>
    </citation>
    <scope>NUCLEOTIDE SEQUENCE [LARGE SCALE GENOMIC DNA]</scope>
</reference>
<evidence type="ECO:0000256" key="5">
    <source>
        <dbReference type="ARBA" id="ARBA00023136"/>
    </source>
</evidence>
<dbReference type="GO" id="GO:0016020">
    <property type="term" value="C:membrane"/>
    <property type="evidence" value="ECO:0007669"/>
    <property type="project" value="UniProtKB-SubCell"/>
</dbReference>
<dbReference type="Gene3D" id="1.20.1250.20">
    <property type="entry name" value="MFS general substrate transporter like domains"/>
    <property type="match status" value="1"/>
</dbReference>
<feature type="domain" description="Major facilitator superfamily (MFS) profile" evidence="7">
    <location>
        <begin position="1"/>
        <end position="72"/>
    </location>
</feature>
<evidence type="ECO:0000313" key="8">
    <source>
        <dbReference type="EMBL" id="RKO83855.1"/>
    </source>
</evidence>
<dbReference type="Proteomes" id="UP000269721">
    <property type="component" value="Unassembled WGS sequence"/>
</dbReference>
<dbReference type="PANTHER" id="PTHR48022:SF2">
    <property type="entry name" value="PLASTIDIC GLUCOSE TRANSPORTER 4"/>
    <property type="match status" value="1"/>
</dbReference>
<dbReference type="OrthoDB" id="8120565at2759"/>
<feature type="non-terminal residue" evidence="8">
    <location>
        <position position="72"/>
    </location>
</feature>
<dbReference type="SUPFAM" id="SSF103473">
    <property type="entry name" value="MFS general substrate transporter"/>
    <property type="match status" value="1"/>
</dbReference>
<dbReference type="EMBL" id="ML000763">
    <property type="protein sequence ID" value="RKO83855.1"/>
    <property type="molecule type" value="Genomic_DNA"/>
</dbReference>
<dbReference type="InterPro" id="IPR036259">
    <property type="entry name" value="MFS_trans_sf"/>
</dbReference>